<feature type="coiled-coil region" evidence="1">
    <location>
        <begin position="554"/>
        <end position="581"/>
    </location>
</feature>
<name>A0A6J0LGQ7_RAPSA</name>
<accession>A0A6J0LGQ7</accession>
<reference evidence="4" key="2">
    <citation type="submission" date="2025-08" db="UniProtKB">
        <authorList>
            <consortium name="RefSeq"/>
        </authorList>
    </citation>
    <scope>IDENTIFICATION</scope>
    <source>
        <tissue evidence="4">Leaf</tissue>
    </source>
</reference>
<feature type="region of interest" description="Disordered" evidence="2">
    <location>
        <begin position="640"/>
        <end position="679"/>
    </location>
</feature>
<keyword evidence="1" id="KW-0175">Coiled coil</keyword>
<protein>
    <submittedName>
        <fullName evidence="4">Uncharacterized protein LOC108829953</fullName>
    </submittedName>
</protein>
<sequence length="679" mass="75604">MSYSKEGSGETGISTSGARLMKVKQEVGEKMKRDEKKRKAKQTIGVRVAKRAKKKDGFSESVPHGFHPPSLLKSQEVVNLMVQAHGRKDLARACDPDETPETAPEGWFCIHEKYISKCHLRFPLQTLLLDLLDHYQLALSQLCPSVIRVINGFITRSKEEGVAVGLTDLMSLFPIKESSSKEGGSGTYYLPCRPKLCIFKFSGSDDDWRKKYFYVKVDPLTVHVGHIEDPAKLSGKLTRALFRKLQQSPCTWAAFTTSRIGSARFPDRYNASFLDHVSVVDLEGNSVVSLSTEASTSETEKTQPSRMPLQPSFRFRGRPAKAANTSRGSEKNQGGSFLSSVKEVLDDGTSDPVKEVTPAEPKVQDVTPHPKVPVVEADPQVVKDPLEVKLPRNKRSRTDQLAGAVNRAQLKFEDAMHNAPNAGAQVTELVKATKMELDQARVQVSELQAEVERLGTKADTQQGKIESQAIDIQMKCRRIAELDTARRIAELQVRELITSYQDNQRNKEAEVKLSVRRGKREVADAYNKVLASVKEKFSKKKDEVDLHIYAQELQANTELLKDMLKNEIKSAEDEYNRLMALMPEAAAAYEKAQVSDFSISKLPLPQLSESSSTFEINMFNPFFSGEYGSNLGLVGSYLAPVETTPGDDDKEMDEEVPAKENEPVEEDKDVEKSSGDKEG</sequence>
<evidence type="ECO:0000256" key="1">
    <source>
        <dbReference type="SAM" id="Coils"/>
    </source>
</evidence>
<reference evidence="3" key="1">
    <citation type="journal article" date="2019" name="Database">
        <title>The radish genome database (RadishGD): an integrated information resource for radish genomics.</title>
        <authorList>
            <person name="Yu H.J."/>
            <person name="Baek S."/>
            <person name="Lee Y.J."/>
            <person name="Cho A."/>
            <person name="Mun J.H."/>
        </authorList>
    </citation>
    <scope>NUCLEOTIDE SEQUENCE [LARGE SCALE GENOMIC DNA]</scope>
    <source>
        <strain evidence="3">cv. WK10039</strain>
    </source>
</reference>
<feature type="compositionally biased region" description="Basic and acidic residues" evidence="2">
    <location>
        <begin position="669"/>
        <end position="679"/>
    </location>
</feature>
<feature type="coiled-coil region" evidence="1">
    <location>
        <begin position="430"/>
        <end position="464"/>
    </location>
</feature>
<dbReference type="Proteomes" id="UP000504610">
    <property type="component" value="Chromosome 9"/>
</dbReference>
<keyword evidence="3" id="KW-1185">Reference proteome</keyword>
<feature type="region of interest" description="Disordered" evidence="2">
    <location>
        <begin position="1"/>
        <end position="20"/>
    </location>
</feature>
<feature type="region of interest" description="Disordered" evidence="2">
    <location>
        <begin position="27"/>
        <end position="65"/>
    </location>
</feature>
<evidence type="ECO:0000256" key="2">
    <source>
        <dbReference type="SAM" id="MobiDB-lite"/>
    </source>
</evidence>
<feature type="compositionally biased region" description="Low complexity" evidence="2">
    <location>
        <begin position="1"/>
        <end position="17"/>
    </location>
</feature>
<dbReference type="InterPro" id="IPR012436">
    <property type="entry name" value="DUF1633"/>
</dbReference>
<dbReference type="GeneID" id="108829953"/>
<organism evidence="3 4">
    <name type="scientific">Raphanus sativus</name>
    <name type="common">Radish</name>
    <name type="synonym">Raphanus raphanistrum var. sativus</name>
    <dbReference type="NCBI Taxonomy" id="3726"/>
    <lineage>
        <taxon>Eukaryota</taxon>
        <taxon>Viridiplantae</taxon>
        <taxon>Streptophyta</taxon>
        <taxon>Embryophyta</taxon>
        <taxon>Tracheophyta</taxon>
        <taxon>Spermatophyta</taxon>
        <taxon>Magnoliopsida</taxon>
        <taxon>eudicotyledons</taxon>
        <taxon>Gunneridae</taxon>
        <taxon>Pentapetalae</taxon>
        <taxon>rosids</taxon>
        <taxon>malvids</taxon>
        <taxon>Brassicales</taxon>
        <taxon>Brassicaceae</taxon>
        <taxon>Brassiceae</taxon>
        <taxon>Raphanus</taxon>
    </lineage>
</organism>
<gene>
    <name evidence="4" type="primary">LOC108829953</name>
</gene>
<feature type="compositionally biased region" description="Polar residues" evidence="2">
    <location>
        <begin position="323"/>
        <end position="339"/>
    </location>
</feature>
<dbReference type="RefSeq" id="XP_018459058.1">
    <property type="nucleotide sequence ID" value="XM_018603556.1"/>
</dbReference>
<evidence type="ECO:0000313" key="4">
    <source>
        <dbReference type="RefSeq" id="XP_018459058.1"/>
    </source>
</evidence>
<proteinExistence type="predicted"/>
<feature type="region of interest" description="Disordered" evidence="2">
    <location>
        <begin position="291"/>
        <end position="370"/>
    </location>
</feature>
<dbReference type="Pfam" id="PF07794">
    <property type="entry name" value="DUF1633"/>
    <property type="match status" value="1"/>
</dbReference>
<evidence type="ECO:0000313" key="3">
    <source>
        <dbReference type="Proteomes" id="UP000504610"/>
    </source>
</evidence>
<dbReference type="KEGG" id="rsz:108829953"/>
<dbReference type="AlphaFoldDB" id="A0A6J0LGQ7"/>
<dbReference type="OrthoDB" id="1135818at2759"/>
<feature type="compositionally biased region" description="Acidic residues" evidence="2">
    <location>
        <begin position="645"/>
        <end position="655"/>
    </location>
</feature>